<name>A0AAW0FEP4_9APHY</name>
<proteinExistence type="predicted"/>
<feature type="coiled-coil region" evidence="1">
    <location>
        <begin position="123"/>
        <end position="150"/>
    </location>
</feature>
<gene>
    <name evidence="2" type="ORF">QCA50_019531</name>
</gene>
<evidence type="ECO:0000313" key="3">
    <source>
        <dbReference type="Proteomes" id="UP001385951"/>
    </source>
</evidence>
<protein>
    <submittedName>
        <fullName evidence="2">Uncharacterized protein</fullName>
    </submittedName>
</protein>
<evidence type="ECO:0000313" key="2">
    <source>
        <dbReference type="EMBL" id="KAK7677525.1"/>
    </source>
</evidence>
<dbReference type="AlphaFoldDB" id="A0AAW0FEP4"/>
<reference evidence="2 3" key="1">
    <citation type="submission" date="2022-09" db="EMBL/GenBank/DDBJ databases">
        <authorList>
            <person name="Palmer J.M."/>
        </authorList>
    </citation>
    <scope>NUCLEOTIDE SEQUENCE [LARGE SCALE GENOMIC DNA]</scope>
    <source>
        <strain evidence="2 3">DSM 7382</strain>
    </source>
</reference>
<dbReference type="EMBL" id="JASBNA010000087">
    <property type="protein sequence ID" value="KAK7677525.1"/>
    <property type="molecule type" value="Genomic_DNA"/>
</dbReference>
<accession>A0AAW0FEP4</accession>
<keyword evidence="1" id="KW-0175">Coiled coil</keyword>
<sequence>MTSIGGRAGYYPHHQGYGQPGVKIDNDVNVATPYHHNHQGYHHGYPYHHRPLGIGHGAHPAHGAVGGANPLDPQHGIFGNIGNWVMNHRGQIANVATGVIDNFVRPHHGLNFSPDAHKKDAKILEINEKLEKIDKREREKEAELNGLMRRKHVLSSAIQARVMNNHLEHLTKDAAGGDSSGDD</sequence>
<evidence type="ECO:0000256" key="1">
    <source>
        <dbReference type="SAM" id="Coils"/>
    </source>
</evidence>
<keyword evidence="3" id="KW-1185">Reference proteome</keyword>
<dbReference type="Proteomes" id="UP001385951">
    <property type="component" value="Unassembled WGS sequence"/>
</dbReference>
<organism evidence="2 3">
    <name type="scientific">Cerrena zonata</name>
    <dbReference type="NCBI Taxonomy" id="2478898"/>
    <lineage>
        <taxon>Eukaryota</taxon>
        <taxon>Fungi</taxon>
        <taxon>Dikarya</taxon>
        <taxon>Basidiomycota</taxon>
        <taxon>Agaricomycotina</taxon>
        <taxon>Agaricomycetes</taxon>
        <taxon>Polyporales</taxon>
        <taxon>Cerrenaceae</taxon>
        <taxon>Cerrena</taxon>
    </lineage>
</organism>
<comment type="caution">
    <text evidence="2">The sequence shown here is derived from an EMBL/GenBank/DDBJ whole genome shotgun (WGS) entry which is preliminary data.</text>
</comment>